<feature type="compositionally biased region" description="Polar residues" evidence="4">
    <location>
        <begin position="255"/>
        <end position="280"/>
    </location>
</feature>
<dbReference type="SUPFAM" id="SSF48403">
    <property type="entry name" value="Ankyrin repeat"/>
    <property type="match status" value="1"/>
</dbReference>
<feature type="repeat" description="ANK" evidence="3">
    <location>
        <begin position="187"/>
        <end position="219"/>
    </location>
</feature>
<dbReference type="AlphaFoldDB" id="A0A8T3CR51"/>
<feature type="compositionally biased region" description="Polar residues" evidence="4">
    <location>
        <begin position="404"/>
        <end position="440"/>
    </location>
</feature>
<reference evidence="5" key="1">
    <citation type="submission" date="2021-01" db="EMBL/GenBank/DDBJ databases">
        <authorList>
            <person name="Zahm M."/>
            <person name="Roques C."/>
            <person name="Cabau C."/>
            <person name="Klopp C."/>
            <person name="Donnadieu C."/>
            <person name="Jouanno E."/>
            <person name="Lampietro C."/>
            <person name="Louis A."/>
            <person name="Herpin A."/>
            <person name="Echchiki A."/>
            <person name="Berthelot C."/>
            <person name="Parey E."/>
            <person name="Roest-Crollius H."/>
            <person name="Braasch I."/>
            <person name="Postlethwait J."/>
            <person name="Bobe J."/>
            <person name="Montfort J."/>
            <person name="Bouchez O."/>
            <person name="Begum T."/>
            <person name="Mejri S."/>
            <person name="Adams A."/>
            <person name="Chen W.-J."/>
            <person name="Guiguen Y."/>
        </authorList>
    </citation>
    <scope>NUCLEOTIDE SEQUENCE</scope>
    <source>
        <tissue evidence="5">Blood</tissue>
    </source>
</reference>
<feature type="repeat" description="ANK" evidence="3">
    <location>
        <begin position="154"/>
        <end position="186"/>
    </location>
</feature>
<dbReference type="InterPro" id="IPR002110">
    <property type="entry name" value="Ankyrin_rpt"/>
</dbReference>
<sequence>MSLDVAMATRQDDDGDTALHIAVVQGVEDMVHRLIYTLKHSHKDLDIYNNLRQTPLHLAVITDQSALVEALLRAGSDPEALDRHGQTAAHLCCEHGLSACLQLILHHASRPPCLEARNYEGLTPLHLAVQNGNKKLVKILLDNQADIDAVDIKSGRSPLMHAVENNSMEMVNLLVENGCNVNAQSYSGNTALHSACGRGQVEAVRVLMRNGADSSLKNYHNDTPLMVAKNKKVTDVLRGKGSRSQNPKPPDHSSEPSSPQGRAPHLQQQSANGTPGQSPSHILHRSPLATPNHMVLPLHHSPSQSPRAPPTHSPLSQSAESRSGGKSPMVTEDNGQQQLQLVVVHPTGDPRHRLPYSILPVTPGCGPYQPPMPECHIGAIIPNYSPYATANFPRPFYNPYFQASIPNPTNHSPLLQRQGQSRPSSHGSDQSDVSTMSISSGGKGEN</sequence>
<dbReference type="Pfam" id="PF00023">
    <property type="entry name" value="Ank"/>
    <property type="match status" value="1"/>
</dbReference>
<keyword evidence="1" id="KW-0677">Repeat</keyword>
<keyword evidence="2 3" id="KW-0040">ANK repeat</keyword>
<dbReference type="InterPro" id="IPR036770">
    <property type="entry name" value="Ankyrin_rpt-contain_sf"/>
</dbReference>
<feature type="region of interest" description="Disordered" evidence="4">
    <location>
        <begin position="403"/>
        <end position="446"/>
    </location>
</feature>
<dbReference type="GO" id="GO:0071356">
    <property type="term" value="P:cellular response to tumor necrosis factor"/>
    <property type="evidence" value="ECO:0007669"/>
    <property type="project" value="TreeGrafter"/>
</dbReference>
<protein>
    <submittedName>
        <fullName evidence="5">Uncharacterized protein</fullName>
    </submittedName>
</protein>
<keyword evidence="6" id="KW-1185">Reference proteome</keyword>
<dbReference type="PRINTS" id="PR01415">
    <property type="entry name" value="ANKYRIN"/>
</dbReference>
<gene>
    <name evidence="5" type="ORF">AGOR_G00212480</name>
</gene>
<evidence type="ECO:0000313" key="6">
    <source>
        <dbReference type="Proteomes" id="UP000829720"/>
    </source>
</evidence>
<feature type="repeat" description="ANK" evidence="3">
    <location>
        <begin position="51"/>
        <end position="83"/>
    </location>
</feature>
<feature type="repeat" description="ANK" evidence="3">
    <location>
        <begin position="120"/>
        <end position="152"/>
    </location>
</feature>
<name>A0A8T3CR51_9TELE</name>
<dbReference type="GO" id="GO:0005829">
    <property type="term" value="C:cytosol"/>
    <property type="evidence" value="ECO:0007669"/>
    <property type="project" value="TreeGrafter"/>
</dbReference>
<organism evidence="5 6">
    <name type="scientific">Albula goreensis</name>
    <dbReference type="NCBI Taxonomy" id="1534307"/>
    <lineage>
        <taxon>Eukaryota</taxon>
        <taxon>Metazoa</taxon>
        <taxon>Chordata</taxon>
        <taxon>Craniata</taxon>
        <taxon>Vertebrata</taxon>
        <taxon>Euteleostomi</taxon>
        <taxon>Actinopterygii</taxon>
        <taxon>Neopterygii</taxon>
        <taxon>Teleostei</taxon>
        <taxon>Albuliformes</taxon>
        <taxon>Albulidae</taxon>
        <taxon>Albula</taxon>
    </lineage>
</organism>
<proteinExistence type="predicted"/>
<feature type="repeat" description="ANK" evidence="3">
    <location>
        <begin position="14"/>
        <end position="35"/>
    </location>
</feature>
<evidence type="ECO:0000256" key="1">
    <source>
        <dbReference type="ARBA" id="ARBA00022737"/>
    </source>
</evidence>
<dbReference type="GO" id="GO:0051059">
    <property type="term" value="F:NF-kappaB binding"/>
    <property type="evidence" value="ECO:0007669"/>
    <property type="project" value="TreeGrafter"/>
</dbReference>
<dbReference type="Pfam" id="PF12796">
    <property type="entry name" value="Ank_2"/>
    <property type="match status" value="2"/>
</dbReference>
<dbReference type="Proteomes" id="UP000829720">
    <property type="component" value="Unassembled WGS sequence"/>
</dbReference>
<dbReference type="PROSITE" id="PS50088">
    <property type="entry name" value="ANK_REPEAT"/>
    <property type="match status" value="5"/>
</dbReference>
<dbReference type="PANTHER" id="PTHR46680">
    <property type="entry name" value="NF-KAPPA-B INHIBITOR ALPHA"/>
    <property type="match status" value="1"/>
</dbReference>
<accession>A0A8T3CR51</accession>
<dbReference type="PROSITE" id="PS50297">
    <property type="entry name" value="ANK_REP_REGION"/>
    <property type="match status" value="5"/>
</dbReference>
<dbReference type="EMBL" id="JAERUA010000020">
    <property type="protein sequence ID" value="KAI1886290.1"/>
    <property type="molecule type" value="Genomic_DNA"/>
</dbReference>
<comment type="caution">
    <text evidence="5">The sequence shown here is derived from an EMBL/GenBank/DDBJ whole genome shotgun (WGS) entry which is preliminary data.</text>
</comment>
<evidence type="ECO:0000313" key="5">
    <source>
        <dbReference type="EMBL" id="KAI1886290.1"/>
    </source>
</evidence>
<dbReference type="SMART" id="SM00248">
    <property type="entry name" value="ANK"/>
    <property type="match status" value="6"/>
</dbReference>
<evidence type="ECO:0000256" key="3">
    <source>
        <dbReference type="PROSITE-ProRule" id="PRU00023"/>
    </source>
</evidence>
<evidence type="ECO:0000256" key="2">
    <source>
        <dbReference type="ARBA" id="ARBA00023043"/>
    </source>
</evidence>
<evidence type="ECO:0000256" key="4">
    <source>
        <dbReference type="SAM" id="MobiDB-lite"/>
    </source>
</evidence>
<dbReference type="InterPro" id="IPR051070">
    <property type="entry name" value="NF-kappa-B_inhibitor"/>
</dbReference>
<dbReference type="PANTHER" id="PTHR46680:SF2">
    <property type="entry name" value="NF-KAPPA-B INHIBITOR ZETA"/>
    <property type="match status" value="1"/>
</dbReference>
<feature type="region of interest" description="Disordered" evidence="4">
    <location>
        <begin position="219"/>
        <end position="333"/>
    </location>
</feature>
<dbReference type="Gene3D" id="1.25.40.20">
    <property type="entry name" value="Ankyrin repeat-containing domain"/>
    <property type="match status" value="1"/>
</dbReference>
<dbReference type="OrthoDB" id="10254947at2759"/>